<evidence type="ECO:0000259" key="3">
    <source>
        <dbReference type="PROSITE" id="PS50911"/>
    </source>
</evidence>
<evidence type="ECO:0000256" key="1">
    <source>
        <dbReference type="ARBA" id="ARBA00022729"/>
    </source>
</evidence>
<dbReference type="InterPro" id="IPR007921">
    <property type="entry name" value="CHAP_dom"/>
</dbReference>
<dbReference type="Proteomes" id="UP000249495">
    <property type="component" value="Chromosome 1"/>
</dbReference>
<accession>A0A2X3W6C6</accession>
<dbReference type="OrthoDB" id="2409959at2"/>
<evidence type="ECO:0000313" key="5">
    <source>
        <dbReference type="EMBL" id="SQF41077.1"/>
    </source>
</evidence>
<dbReference type="PROSITE" id="PS51782">
    <property type="entry name" value="LYSM"/>
    <property type="match status" value="1"/>
</dbReference>
<name>A0A2X3W6C6_9STRE</name>
<keyword evidence="6" id="KW-1185">Reference proteome</keyword>
<dbReference type="EMBL" id="LS483343">
    <property type="protein sequence ID" value="SQF41077.1"/>
    <property type="molecule type" value="Genomic_DNA"/>
</dbReference>
<dbReference type="STRING" id="1123303.GCA_000372425_01330"/>
<keyword evidence="2 5" id="KW-0378">Hydrolase</keyword>
<dbReference type="Pfam" id="PF05257">
    <property type="entry name" value="CHAP"/>
    <property type="match status" value="1"/>
</dbReference>
<dbReference type="InterPro" id="IPR036779">
    <property type="entry name" value="LysM_dom_sf"/>
</dbReference>
<dbReference type="KEGG" id="sfer:NCTC12278_01674"/>
<dbReference type="InterPro" id="IPR038765">
    <property type="entry name" value="Papain-like_cys_pep_sf"/>
</dbReference>
<dbReference type="PROSITE" id="PS50911">
    <property type="entry name" value="CHAP"/>
    <property type="match status" value="1"/>
</dbReference>
<dbReference type="SUPFAM" id="SSF54106">
    <property type="entry name" value="LysM domain"/>
    <property type="match status" value="1"/>
</dbReference>
<dbReference type="SMART" id="SM00257">
    <property type="entry name" value="LysM"/>
    <property type="match status" value="1"/>
</dbReference>
<dbReference type="CDD" id="cd00118">
    <property type="entry name" value="LysM"/>
    <property type="match status" value="1"/>
</dbReference>
<dbReference type="InterPro" id="IPR018392">
    <property type="entry name" value="LysM"/>
</dbReference>
<dbReference type="Gene3D" id="3.90.1720.10">
    <property type="entry name" value="endopeptidase domain like (from Nostoc punctiforme)"/>
    <property type="match status" value="1"/>
</dbReference>
<proteinExistence type="predicted"/>
<sequence>MKKQFLGKATLTVAATAATVFVGDKVVNADTYTLQYGDSFYSVAQMYGMDVYELAALNGKTIDSLILPGQTLTVNGNNTSQAAAPQETAVAEQPAAEAQPESSYPVGQCTWGVKQLAPWVGEWWGNGGDWATTAAQQGYTVGSVPTVGSIICWTDGGYGHVAYVTAVGEDGHIQVLESNYKDQQWIDNYRGWFDPNNSGTAGTVSYIYPY</sequence>
<reference evidence="5 6" key="1">
    <citation type="submission" date="2018-06" db="EMBL/GenBank/DDBJ databases">
        <authorList>
            <consortium name="Pathogen Informatics"/>
            <person name="Doyle S."/>
        </authorList>
    </citation>
    <scope>NUCLEOTIDE SEQUENCE [LARGE SCALE GENOMIC DNA]</scope>
    <source>
        <strain evidence="5 6">NCTC12278</strain>
    </source>
</reference>
<feature type="domain" description="LysM" evidence="4">
    <location>
        <begin position="30"/>
        <end position="74"/>
    </location>
</feature>
<dbReference type="GO" id="GO:0008745">
    <property type="term" value="F:N-acetylmuramoyl-L-alanine amidase activity"/>
    <property type="evidence" value="ECO:0007669"/>
    <property type="project" value="UniProtKB-EC"/>
</dbReference>
<evidence type="ECO:0000259" key="4">
    <source>
        <dbReference type="PROSITE" id="PS51782"/>
    </source>
</evidence>
<feature type="domain" description="Peptidase C51" evidence="3">
    <location>
        <begin position="84"/>
        <end position="208"/>
    </location>
</feature>
<dbReference type="RefSeq" id="WP_018030651.1">
    <property type="nucleotide sequence ID" value="NZ_LS483343.1"/>
</dbReference>
<organism evidence="5 6">
    <name type="scientific">Streptococcus ferus</name>
    <dbReference type="NCBI Taxonomy" id="1345"/>
    <lineage>
        <taxon>Bacteria</taxon>
        <taxon>Bacillati</taxon>
        <taxon>Bacillota</taxon>
        <taxon>Bacilli</taxon>
        <taxon>Lactobacillales</taxon>
        <taxon>Streptococcaceae</taxon>
        <taxon>Streptococcus</taxon>
    </lineage>
</organism>
<dbReference type="Gene3D" id="3.10.350.10">
    <property type="entry name" value="LysM domain"/>
    <property type="match status" value="1"/>
</dbReference>
<evidence type="ECO:0000256" key="2">
    <source>
        <dbReference type="ARBA" id="ARBA00022801"/>
    </source>
</evidence>
<protein>
    <submittedName>
        <fullName evidence="5">Signal peptide</fullName>
        <ecNumber evidence="5">3.5.1.28</ecNumber>
    </submittedName>
</protein>
<dbReference type="EC" id="3.5.1.28" evidence="5"/>
<dbReference type="AlphaFoldDB" id="A0A2X3W6C6"/>
<gene>
    <name evidence="5" type="primary">sle1</name>
    <name evidence="5" type="ORF">NCTC12278_01674</name>
</gene>
<evidence type="ECO:0000313" key="6">
    <source>
        <dbReference type="Proteomes" id="UP000249495"/>
    </source>
</evidence>
<dbReference type="SUPFAM" id="SSF54001">
    <property type="entry name" value="Cysteine proteinases"/>
    <property type="match status" value="1"/>
</dbReference>
<keyword evidence="1" id="KW-0732">Signal</keyword>
<dbReference type="Pfam" id="PF01476">
    <property type="entry name" value="LysM"/>
    <property type="match status" value="1"/>
</dbReference>